<dbReference type="EMBL" id="AMEM01000013">
    <property type="protein sequence ID" value="EKX91244.1"/>
    <property type="molecule type" value="Genomic_DNA"/>
</dbReference>
<accession>L1MJX4</accession>
<evidence type="ECO:0000313" key="3">
    <source>
        <dbReference type="Proteomes" id="UP000010445"/>
    </source>
</evidence>
<feature type="transmembrane region" description="Helical" evidence="1">
    <location>
        <begin position="90"/>
        <end position="110"/>
    </location>
</feature>
<sequence length="281" mass="32483">MMKRKNTQYFMVALAMIVIGLFFSTVTFLFDPFGASFYYSLLIFGSFAWMGIVGLDLRTHYNIINWEKAHPQILFVDDLAVIYASRWANVIRASTLVSFFMVFGLAPWLFPGTFLPGGGFPSVWHLISLCVMFPLAVYCFYFFSVSQKITVGKNYFKRELRGLGLRSELVSEDPHLEIEVAKHSTALVFSVANVKYKRESIFGDKVDYFDKKLVPIPDARNVPLDKFLMWLLPEQKELWSLMIDLICEPQYNRGAPSRRAQNIYIELAKKREEMQKNKGNE</sequence>
<organism evidence="2 3">
    <name type="scientific">Corynebacterium durum F0235</name>
    <dbReference type="NCBI Taxonomy" id="1035195"/>
    <lineage>
        <taxon>Bacteria</taxon>
        <taxon>Bacillati</taxon>
        <taxon>Actinomycetota</taxon>
        <taxon>Actinomycetes</taxon>
        <taxon>Mycobacteriales</taxon>
        <taxon>Corynebacteriaceae</taxon>
        <taxon>Corynebacterium</taxon>
    </lineage>
</organism>
<comment type="caution">
    <text evidence="2">The sequence shown here is derived from an EMBL/GenBank/DDBJ whole genome shotgun (WGS) entry which is preliminary data.</text>
</comment>
<evidence type="ECO:0000256" key="1">
    <source>
        <dbReference type="SAM" id="Phobius"/>
    </source>
</evidence>
<dbReference type="AlphaFoldDB" id="L1MJX4"/>
<proteinExistence type="predicted"/>
<feature type="transmembrane region" description="Helical" evidence="1">
    <location>
        <begin position="9"/>
        <end position="30"/>
    </location>
</feature>
<protein>
    <submittedName>
        <fullName evidence="2">Uncharacterized protein</fullName>
    </submittedName>
</protein>
<evidence type="ECO:0000313" key="2">
    <source>
        <dbReference type="EMBL" id="EKX91244.1"/>
    </source>
</evidence>
<feature type="transmembrane region" description="Helical" evidence="1">
    <location>
        <begin position="122"/>
        <end position="143"/>
    </location>
</feature>
<keyword evidence="1" id="KW-1133">Transmembrane helix</keyword>
<dbReference type="Proteomes" id="UP000010445">
    <property type="component" value="Unassembled WGS sequence"/>
</dbReference>
<feature type="transmembrane region" description="Helical" evidence="1">
    <location>
        <begin position="36"/>
        <end position="55"/>
    </location>
</feature>
<keyword evidence="3" id="KW-1185">Reference proteome</keyword>
<keyword evidence="1" id="KW-0472">Membrane</keyword>
<keyword evidence="1" id="KW-0812">Transmembrane</keyword>
<name>L1MJX4_9CORY</name>
<dbReference type="HOGENOM" id="CLU_982513_0_0_11"/>
<dbReference type="RefSeq" id="WP_006063090.1">
    <property type="nucleotide sequence ID" value="NZ_KB290828.1"/>
</dbReference>
<dbReference type="STRING" id="1035195.HMPREF9997_00847"/>
<reference evidence="2 3" key="1">
    <citation type="submission" date="2012-05" db="EMBL/GenBank/DDBJ databases">
        <authorList>
            <person name="Weinstock G."/>
            <person name="Sodergren E."/>
            <person name="Lobos E.A."/>
            <person name="Fulton L."/>
            <person name="Fulton R."/>
            <person name="Courtney L."/>
            <person name="Fronick C."/>
            <person name="O'Laughlin M."/>
            <person name="Godfrey J."/>
            <person name="Wilson R.M."/>
            <person name="Miner T."/>
            <person name="Farmer C."/>
            <person name="Delehaunty K."/>
            <person name="Cordes M."/>
            <person name="Minx P."/>
            <person name="Tomlinson C."/>
            <person name="Chen J."/>
            <person name="Wollam A."/>
            <person name="Pepin K.H."/>
            <person name="Bhonagiri V."/>
            <person name="Zhang X."/>
            <person name="Suruliraj S."/>
            <person name="Warren W."/>
            <person name="Mitreva M."/>
            <person name="Mardis E.R."/>
            <person name="Wilson R.K."/>
        </authorList>
    </citation>
    <scope>NUCLEOTIDE SEQUENCE [LARGE SCALE GENOMIC DNA]</scope>
    <source>
        <strain evidence="2 3">F0235</strain>
    </source>
</reference>
<gene>
    <name evidence="2" type="ORF">HMPREF9997_00847</name>
</gene>